<dbReference type="RefSeq" id="WP_345005178.1">
    <property type="nucleotide sequence ID" value="NZ_BAABCY010000035.1"/>
</dbReference>
<dbReference type="InterPro" id="IPR021272">
    <property type="entry name" value="DUF2851"/>
</dbReference>
<gene>
    <name evidence="1" type="ORF">GCM10022395_13890</name>
</gene>
<organism evidence="1 2">
    <name type="scientific">Snuella lapsa</name>
    <dbReference type="NCBI Taxonomy" id="870481"/>
    <lineage>
        <taxon>Bacteria</taxon>
        <taxon>Pseudomonadati</taxon>
        <taxon>Bacteroidota</taxon>
        <taxon>Flavobacteriia</taxon>
        <taxon>Flavobacteriales</taxon>
        <taxon>Flavobacteriaceae</taxon>
        <taxon>Snuella</taxon>
    </lineage>
</organism>
<proteinExistence type="predicted"/>
<comment type="caution">
    <text evidence="1">The sequence shown here is derived from an EMBL/GenBank/DDBJ whole genome shotgun (WGS) entry which is preliminary data.</text>
</comment>
<accession>A0ABP6XBJ9</accession>
<dbReference type="Pfam" id="PF11013">
    <property type="entry name" value="DUF2851"/>
    <property type="match status" value="1"/>
</dbReference>
<dbReference type="Proteomes" id="UP001500954">
    <property type="component" value="Unassembled WGS sequence"/>
</dbReference>
<protein>
    <submittedName>
        <fullName evidence="1">DUF2851 family protein</fullName>
    </submittedName>
</protein>
<sequence>MQEKFLHYIWRHKKFKTTHLTTTGGDVVNVIITGLYNTNAGPDFFNAQLRIGLQLWAGNVEIHIKSSDWYLHGHEQDKAYDNVILHVVWEHDTEIFRKDNSVIPTLELKHYVSKDVLNNYNRLLTNKNKWINCEKDFASVDHFTLTNWLERLYFERLERKSKTIETLLKASKNDWEAVLFKMLARNFGLKVNGEAFFSLAKSVDFSVIRKVHGKQLSIEALLFGQAGLLHSNIEEAYYLKLRNEYEFLKRKFSLSNNKVLPVQFFRLRPHNFPTIRLSQLASLYHENQQLFSKIMDLHDLDAFYDLFAVSASSFWKSHYTFQKTSGATSKMLTKPFMDLLFINTILPLKFCYAKYNGQTLDAELITLAGRIASEKNSIINAFNNLRPAASSSMESQALIQLKEMYCSKNRCLQCAVGNALIIK</sequence>
<keyword evidence="2" id="KW-1185">Reference proteome</keyword>
<evidence type="ECO:0000313" key="2">
    <source>
        <dbReference type="Proteomes" id="UP001500954"/>
    </source>
</evidence>
<dbReference type="EMBL" id="BAABCY010000035">
    <property type="protein sequence ID" value="GAA3564625.1"/>
    <property type="molecule type" value="Genomic_DNA"/>
</dbReference>
<evidence type="ECO:0000313" key="1">
    <source>
        <dbReference type="EMBL" id="GAA3564625.1"/>
    </source>
</evidence>
<name>A0ABP6XBJ9_9FLAO</name>
<reference evidence="2" key="1">
    <citation type="journal article" date="2019" name="Int. J. Syst. Evol. Microbiol.">
        <title>The Global Catalogue of Microorganisms (GCM) 10K type strain sequencing project: providing services to taxonomists for standard genome sequencing and annotation.</title>
        <authorList>
            <consortium name="The Broad Institute Genomics Platform"/>
            <consortium name="The Broad Institute Genome Sequencing Center for Infectious Disease"/>
            <person name="Wu L."/>
            <person name="Ma J."/>
        </authorList>
    </citation>
    <scope>NUCLEOTIDE SEQUENCE [LARGE SCALE GENOMIC DNA]</scope>
    <source>
        <strain evidence="2">JCM 17111</strain>
    </source>
</reference>